<accession>A0A146KFG0</accession>
<evidence type="ECO:0000313" key="1">
    <source>
        <dbReference type="EMBL" id="JAP94236.1"/>
    </source>
</evidence>
<reference evidence="1" key="1">
    <citation type="submission" date="2015-07" db="EMBL/GenBank/DDBJ databases">
        <title>Adaptation to a free-living lifestyle via gene acquisitions in the diplomonad Trepomonas sp. PC1.</title>
        <authorList>
            <person name="Xu F."/>
            <person name="Jerlstrom-Hultqvist J."/>
            <person name="Kolisko M."/>
            <person name="Simpson A.G.B."/>
            <person name="Roger A.J."/>
            <person name="Svard S.G."/>
            <person name="Andersson J.O."/>
        </authorList>
    </citation>
    <scope>NUCLEOTIDE SEQUENCE</scope>
    <source>
        <strain evidence="1">PC1</strain>
    </source>
</reference>
<organism evidence="1">
    <name type="scientific">Trepomonas sp. PC1</name>
    <dbReference type="NCBI Taxonomy" id="1076344"/>
    <lineage>
        <taxon>Eukaryota</taxon>
        <taxon>Metamonada</taxon>
        <taxon>Diplomonadida</taxon>
        <taxon>Hexamitidae</taxon>
        <taxon>Hexamitinae</taxon>
        <taxon>Trepomonas</taxon>
    </lineage>
</organism>
<dbReference type="AlphaFoldDB" id="A0A146KFG0"/>
<feature type="non-terminal residue" evidence="1">
    <location>
        <position position="150"/>
    </location>
</feature>
<dbReference type="EMBL" id="GDID01002370">
    <property type="protein sequence ID" value="JAP94236.1"/>
    <property type="molecule type" value="Transcribed_RNA"/>
</dbReference>
<sequence>EFPPDHTQLKIRLPAIVHTQNTFIRPLIQLDWDIFEKLIQLPQFTSRLNLKTTLKTELFTQILDSYKQAPFIALAVCDRVSFDMIGMIFLIATSQEDEVEIIMSLMYQLEVEVIQQLVQYFQAYKCIFLTKQKEEWVLLAGFVNEGEQFV</sequence>
<protein>
    <submittedName>
        <fullName evidence="1">Uncharacterized protein</fullName>
    </submittedName>
</protein>
<proteinExistence type="predicted"/>
<feature type="non-terminal residue" evidence="1">
    <location>
        <position position="1"/>
    </location>
</feature>
<name>A0A146KFG0_9EUKA</name>
<gene>
    <name evidence="1" type="ORF">TPC1_13194</name>
</gene>